<name>A0A344J840_9GAMM</name>
<feature type="signal peptide" evidence="8">
    <location>
        <begin position="1"/>
        <end position="17"/>
    </location>
</feature>
<keyword evidence="10" id="KW-1185">Reference proteome</keyword>
<sequence length="69" mass="6956">MNIPRLAVAAACLIALAACGNKGPLVLPQKPQPVVTDLPVLPATEPAETVPADPVPPAEPKEAGDGTPR</sequence>
<dbReference type="EMBL" id="CP029556">
    <property type="protein sequence ID" value="AXA85200.1"/>
    <property type="molecule type" value="Genomic_DNA"/>
</dbReference>
<dbReference type="AlphaFoldDB" id="A0A344J840"/>
<gene>
    <name evidence="9" type="ORF">DCD74_11380</name>
</gene>
<feature type="compositionally biased region" description="Basic and acidic residues" evidence="7">
    <location>
        <begin position="59"/>
        <end position="69"/>
    </location>
</feature>
<proteinExistence type="predicted"/>
<evidence type="ECO:0008006" key="11">
    <source>
        <dbReference type="Google" id="ProtNLM"/>
    </source>
</evidence>
<keyword evidence="3" id="KW-0472">Membrane</keyword>
<dbReference type="GO" id="GO:0009279">
    <property type="term" value="C:cell outer membrane"/>
    <property type="evidence" value="ECO:0007669"/>
    <property type="project" value="UniProtKB-SubCell"/>
</dbReference>
<evidence type="ECO:0000256" key="4">
    <source>
        <dbReference type="ARBA" id="ARBA00023139"/>
    </source>
</evidence>
<dbReference type="KEGG" id="lue:DCD74_11380"/>
<evidence type="ECO:0000313" key="10">
    <source>
        <dbReference type="Proteomes" id="UP000251842"/>
    </source>
</evidence>
<reference evidence="10" key="1">
    <citation type="submission" date="2018-05" db="EMBL/GenBank/DDBJ databases">
        <title>Luteimonas pekinense sp. nov., isolated from human Meibomian gland secretions, Beijing, China.</title>
        <authorList>
            <person name="Wen T."/>
            <person name="Bai H."/>
            <person name="Lv H."/>
        </authorList>
    </citation>
    <scope>NUCLEOTIDE SEQUENCE [LARGE SCALE GENOMIC DNA]</scope>
    <source>
        <strain evidence="10">83-4</strain>
    </source>
</reference>
<accession>A0A344J840</accession>
<evidence type="ECO:0000256" key="1">
    <source>
        <dbReference type="ARBA" id="ARBA00004459"/>
    </source>
</evidence>
<evidence type="ECO:0000256" key="2">
    <source>
        <dbReference type="ARBA" id="ARBA00022729"/>
    </source>
</evidence>
<evidence type="ECO:0000256" key="6">
    <source>
        <dbReference type="ARBA" id="ARBA00023288"/>
    </source>
</evidence>
<dbReference type="InterPro" id="IPR032831">
    <property type="entry name" value="LptM_cons"/>
</dbReference>
<keyword evidence="2 8" id="KW-0732">Signal</keyword>
<dbReference type="NCBIfam" id="NF047847">
    <property type="entry name" value="SS_mature_LptM"/>
    <property type="match status" value="1"/>
</dbReference>
<evidence type="ECO:0000256" key="8">
    <source>
        <dbReference type="SAM" id="SignalP"/>
    </source>
</evidence>
<evidence type="ECO:0000256" key="3">
    <source>
        <dbReference type="ARBA" id="ARBA00023136"/>
    </source>
</evidence>
<evidence type="ECO:0000256" key="5">
    <source>
        <dbReference type="ARBA" id="ARBA00023237"/>
    </source>
</evidence>
<dbReference type="Pfam" id="PF13627">
    <property type="entry name" value="LptM_cons"/>
    <property type="match status" value="1"/>
</dbReference>
<evidence type="ECO:0000313" key="9">
    <source>
        <dbReference type="EMBL" id="AXA85200.1"/>
    </source>
</evidence>
<feature type="region of interest" description="Disordered" evidence="7">
    <location>
        <begin position="41"/>
        <end position="69"/>
    </location>
</feature>
<keyword evidence="6" id="KW-0449">Lipoprotein</keyword>
<feature type="chain" id="PRO_5016798133" description="Sugar transporter" evidence="8">
    <location>
        <begin position="18"/>
        <end position="69"/>
    </location>
</feature>
<organism evidence="9 10">
    <name type="scientific">Solilutibacter oculi</name>
    <dbReference type="NCBI Taxonomy" id="2698682"/>
    <lineage>
        <taxon>Bacteria</taxon>
        <taxon>Pseudomonadati</taxon>
        <taxon>Pseudomonadota</taxon>
        <taxon>Gammaproteobacteria</taxon>
        <taxon>Lysobacterales</taxon>
        <taxon>Lysobacteraceae</taxon>
        <taxon>Solilutibacter</taxon>
    </lineage>
</organism>
<evidence type="ECO:0000256" key="7">
    <source>
        <dbReference type="SAM" id="MobiDB-lite"/>
    </source>
</evidence>
<dbReference type="RefSeq" id="WP_112927411.1">
    <property type="nucleotide sequence ID" value="NZ_CP029556.1"/>
</dbReference>
<protein>
    <recommendedName>
        <fullName evidence="11">Sugar transporter</fullName>
    </recommendedName>
</protein>
<dbReference type="Proteomes" id="UP000251842">
    <property type="component" value="Chromosome"/>
</dbReference>
<comment type="subcellular location">
    <subcellularLocation>
        <location evidence="1">Cell outer membrane</location>
        <topology evidence="1">Lipid-anchor</topology>
    </subcellularLocation>
</comment>
<dbReference type="PROSITE" id="PS51257">
    <property type="entry name" value="PROKAR_LIPOPROTEIN"/>
    <property type="match status" value="1"/>
</dbReference>
<keyword evidence="5" id="KW-0998">Cell outer membrane</keyword>
<keyword evidence="4" id="KW-0564">Palmitate</keyword>